<reference evidence="2 3" key="1">
    <citation type="journal article" date="2016" name="Nat. Commun.">
        <title>Ectomycorrhizal ecology is imprinted in the genome of the dominant symbiotic fungus Cenococcum geophilum.</title>
        <authorList>
            <consortium name="DOE Joint Genome Institute"/>
            <person name="Peter M."/>
            <person name="Kohler A."/>
            <person name="Ohm R.A."/>
            <person name="Kuo A."/>
            <person name="Krutzmann J."/>
            <person name="Morin E."/>
            <person name="Arend M."/>
            <person name="Barry K.W."/>
            <person name="Binder M."/>
            <person name="Choi C."/>
            <person name="Clum A."/>
            <person name="Copeland A."/>
            <person name="Grisel N."/>
            <person name="Haridas S."/>
            <person name="Kipfer T."/>
            <person name="LaButti K."/>
            <person name="Lindquist E."/>
            <person name="Lipzen A."/>
            <person name="Maire R."/>
            <person name="Meier B."/>
            <person name="Mihaltcheva S."/>
            <person name="Molinier V."/>
            <person name="Murat C."/>
            <person name="Poggeler S."/>
            <person name="Quandt C.A."/>
            <person name="Sperisen C."/>
            <person name="Tritt A."/>
            <person name="Tisserant E."/>
            <person name="Crous P.W."/>
            <person name="Henrissat B."/>
            <person name="Nehls U."/>
            <person name="Egli S."/>
            <person name="Spatafora J.W."/>
            <person name="Grigoriev I.V."/>
            <person name="Martin F.M."/>
        </authorList>
    </citation>
    <scope>NUCLEOTIDE SEQUENCE [LARGE SCALE GENOMIC DNA]</scope>
    <source>
        <strain evidence="2 3">CBS 207.34</strain>
    </source>
</reference>
<accession>A0A8E2FAF0</accession>
<feature type="region of interest" description="Disordered" evidence="1">
    <location>
        <begin position="1"/>
        <end position="27"/>
    </location>
</feature>
<organism evidence="2 3">
    <name type="scientific">Glonium stellatum</name>
    <dbReference type="NCBI Taxonomy" id="574774"/>
    <lineage>
        <taxon>Eukaryota</taxon>
        <taxon>Fungi</taxon>
        <taxon>Dikarya</taxon>
        <taxon>Ascomycota</taxon>
        <taxon>Pezizomycotina</taxon>
        <taxon>Dothideomycetes</taxon>
        <taxon>Pleosporomycetidae</taxon>
        <taxon>Gloniales</taxon>
        <taxon>Gloniaceae</taxon>
        <taxon>Glonium</taxon>
    </lineage>
</organism>
<dbReference type="AlphaFoldDB" id="A0A8E2FAF0"/>
<protein>
    <submittedName>
        <fullName evidence="2">Uncharacterized protein</fullName>
    </submittedName>
</protein>
<dbReference type="Proteomes" id="UP000250140">
    <property type="component" value="Unassembled WGS sequence"/>
</dbReference>
<gene>
    <name evidence="2" type="ORF">AOQ84DRAFT_226062</name>
</gene>
<feature type="region of interest" description="Disordered" evidence="1">
    <location>
        <begin position="123"/>
        <end position="162"/>
    </location>
</feature>
<evidence type="ECO:0000313" key="2">
    <source>
        <dbReference type="EMBL" id="OCL13245.1"/>
    </source>
</evidence>
<evidence type="ECO:0000313" key="3">
    <source>
        <dbReference type="Proteomes" id="UP000250140"/>
    </source>
</evidence>
<sequence length="225" mass="24151">MIALHTSHSRVKREASQSPTGFMSNLPEKVEFSQALTGQPIKSEMDEDCPAVREWLAKGKPKCPNGVRHPPPRDGHCANPRTKKSSNSKKNFCPECGGYHNLAGGCKVAVCYRCGYKHMKKAACRPQPAPARPSPGGNPGYVAPTSAPPPISPAPSGSSAVPVTGGRFSENLARLMELELTAEKIAVIYGAMRRSRPSRPGRPTPESPNAHSQSPDGFDDCLNLR</sequence>
<keyword evidence="3" id="KW-1185">Reference proteome</keyword>
<evidence type="ECO:0000256" key="1">
    <source>
        <dbReference type="SAM" id="MobiDB-lite"/>
    </source>
</evidence>
<dbReference type="EMBL" id="KV748762">
    <property type="protein sequence ID" value="OCL13245.1"/>
    <property type="molecule type" value="Genomic_DNA"/>
</dbReference>
<feature type="region of interest" description="Disordered" evidence="1">
    <location>
        <begin position="192"/>
        <end position="225"/>
    </location>
</feature>
<proteinExistence type="predicted"/>
<name>A0A8E2FAF0_9PEZI</name>
<feature type="region of interest" description="Disordered" evidence="1">
    <location>
        <begin position="60"/>
        <end position="88"/>
    </location>
</feature>